<gene>
    <name evidence="1" type="ORF">EVA_15271</name>
</gene>
<protein>
    <submittedName>
        <fullName evidence="1">Uncharacterized protein</fullName>
    </submittedName>
</protein>
<accession>J9G490</accession>
<name>J9G490_9ZZZZ</name>
<sequence>MKSPHFYRKQQHSLCCRRIILLKIDLCCKNCYSVSRLFFTSIHLDGRSYL</sequence>
<dbReference type="AlphaFoldDB" id="J9G490"/>
<comment type="caution">
    <text evidence="1">The sequence shown here is derived from an EMBL/GenBank/DDBJ whole genome shotgun (WGS) entry which is preliminary data.</text>
</comment>
<organism evidence="1">
    <name type="scientific">gut metagenome</name>
    <dbReference type="NCBI Taxonomy" id="749906"/>
    <lineage>
        <taxon>unclassified sequences</taxon>
        <taxon>metagenomes</taxon>
        <taxon>organismal metagenomes</taxon>
    </lineage>
</organism>
<dbReference type="EMBL" id="AMCI01005183">
    <property type="protein sequence ID" value="EJW96622.1"/>
    <property type="molecule type" value="Genomic_DNA"/>
</dbReference>
<evidence type="ECO:0000313" key="1">
    <source>
        <dbReference type="EMBL" id="EJW96622.1"/>
    </source>
</evidence>
<proteinExistence type="predicted"/>
<reference evidence="1" key="1">
    <citation type="journal article" date="2012" name="PLoS ONE">
        <title>Gene sets for utilization of primary and secondary nutrition supplies in the distal gut of endangered iberian lynx.</title>
        <authorList>
            <person name="Alcaide M."/>
            <person name="Messina E."/>
            <person name="Richter M."/>
            <person name="Bargiela R."/>
            <person name="Peplies J."/>
            <person name="Huws S.A."/>
            <person name="Newbold C.J."/>
            <person name="Golyshin P.N."/>
            <person name="Simon M.A."/>
            <person name="Lopez G."/>
            <person name="Yakimov M.M."/>
            <person name="Ferrer M."/>
        </authorList>
    </citation>
    <scope>NUCLEOTIDE SEQUENCE</scope>
</reference>